<feature type="signal peptide" evidence="1">
    <location>
        <begin position="1"/>
        <end position="23"/>
    </location>
</feature>
<dbReference type="SUPFAM" id="SSF53474">
    <property type="entry name" value="alpha/beta-Hydrolases"/>
    <property type="match status" value="1"/>
</dbReference>
<name>A0A1G8E0Y0_9VIBR</name>
<evidence type="ECO:0000313" key="2">
    <source>
        <dbReference type="EMBL" id="SDH63517.1"/>
    </source>
</evidence>
<dbReference type="PANTHER" id="PTHR22946">
    <property type="entry name" value="DIENELACTONE HYDROLASE DOMAIN-CONTAINING PROTEIN-RELATED"/>
    <property type="match status" value="1"/>
</dbReference>
<dbReference type="InterPro" id="IPR025890">
    <property type="entry name" value="Abhydrolase_bac"/>
</dbReference>
<accession>A0A1G8E0Y0</accession>
<dbReference type="Gene3D" id="3.40.50.1820">
    <property type="entry name" value="alpha/beta hydrolase"/>
    <property type="match status" value="1"/>
</dbReference>
<proteinExistence type="predicted"/>
<dbReference type="Pfam" id="PF12715">
    <property type="entry name" value="Abhydrolase_7"/>
    <property type="match status" value="1"/>
</dbReference>
<dbReference type="AlphaFoldDB" id="A0A1G8E0Y0"/>
<organism evidence="2 3">
    <name type="scientific">Vibrio xiamenensis</name>
    <dbReference type="NCBI Taxonomy" id="861298"/>
    <lineage>
        <taxon>Bacteria</taxon>
        <taxon>Pseudomonadati</taxon>
        <taxon>Pseudomonadota</taxon>
        <taxon>Gammaproteobacteria</taxon>
        <taxon>Vibrionales</taxon>
        <taxon>Vibrionaceae</taxon>
        <taxon>Vibrio</taxon>
    </lineage>
</organism>
<sequence>MKKNAITLLAVACCTCFTPLALAAADGPEYQTQAFDSADRTFPLFYQQLKDKMPFTMSWNDKIRNPQKWRKQGIAKAREVIFPYADNTPFNPLVIDEIDRGDYIAQKIVFNISAESRVLALKLVPKGDGPFPAALFLHDHGSKFDIGKEKFVETWDDDDRVASSQAWADKYFSGRYPGDELAKRGYVVLSIDALGWGDRSVEDFATDSQQALASNLFNLGSSFAGIIALEDARAAKFLAHQPKVDRSRVAAVGFSMGAFRAWQVTALSDDITAGVADCWMGTMKGLMVPGNNQLKGQSAFSMLHPGISKYLDYPDIAALSAPKPLLVFAGGQDSLFPLDSVEEAFDKMHSVWNANRAADKLTTKVWPDKSHTFTEDMQEEAFDWLDSQFKQ</sequence>
<feature type="chain" id="PRO_5011747097" evidence="1">
    <location>
        <begin position="24"/>
        <end position="391"/>
    </location>
</feature>
<reference evidence="2 3" key="1">
    <citation type="submission" date="2016-10" db="EMBL/GenBank/DDBJ databases">
        <authorList>
            <person name="de Groot N.N."/>
        </authorList>
    </citation>
    <scope>NUCLEOTIDE SEQUENCE [LARGE SCALE GENOMIC DNA]</scope>
    <source>
        <strain evidence="2 3">CGMCC 1.10228</strain>
    </source>
</reference>
<keyword evidence="2" id="KW-0378">Hydrolase</keyword>
<dbReference type="EMBL" id="FNDD01000022">
    <property type="protein sequence ID" value="SDH63517.1"/>
    <property type="molecule type" value="Genomic_DNA"/>
</dbReference>
<keyword evidence="3" id="KW-1185">Reference proteome</keyword>
<dbReference type="GO" id="GO:0016787">
    <property type="term" value="F:hydrolase activity"/>
    <property type="evidence" value="ECO:0007669"/>
    <property type="project" value="UniProtKB-KW"/>
</dbReference>
<dbReference type="InterPro" id="IPR029058">
    <property type="entry name" value="AB_hydrolase_fold"/>
</dbReference>
<dbReference type="STRING" id="861298.SAMN04488136_12267"/>
<dbReference type="OrthoDB" id="9765647at2"/>
<dbReference type="Proteomes" id="UP000198854">
    <property type="component" value="Unassembled WGS sequence"/>
</dbReference>
<dbReference type="RefSeq" id="WP_093276517.1">
    <property type="nucleotide sequence ID" value="NZ_FNDD01000022.1"/>
</dbReference>
<dbReference type="InterPro" id="IPR050261">
    <property type="entry name" value="FrsA_esterase"/>
</dbReference>
<keyword evidence="1" id="KW-0732">Signal</keyword>
<protein>
    <submittedName>
        <fullName evidence="2">Dienelactone hydrolase</fullName>
    </submittedName>
</protein>
<gene>
    <name evidence="2" type="ORF">SAMN04488136_12267</name>
</gene>
<evidence type="ECO:0000313" key="3">
    <source>
        <dbReference type="Proteomes" id="UP000198854"/>
    </source>
</evidence>
<evidence type="ECO:0000256" key="1">
    <source>
        <dbReference type="SAM" id="SignalP"/>
    </source>
</evidence>